<keyword evidence="6" id="KW-1185">Reference proteome</keyword>
<dbReference type="Gene3D" id="3.50.50.60">
    <property type="entry name" value="FAD/NAD(P)-binding domain"/>
    <property type="match status" value="2"/>
</dbReference>
<dbReference type="EMBL" id="CP064791">
    <property type="protein sequence ID" value="QSG13593.1"/>
    <property type="molecule type" value="Genomic_DNA"/>
</dbReference>
<keyword evidence="3" id="KW-0560">Oxidoreductase</keyword>
<dbReference type="AlphaFoldDB" id="A0A897NRZ5"/>
<evidence type="ECO:0000256" key="1">
    <source>
        <dbReference type="ARBA" id="ARBA00004829"/>
    </source>
</evidence>
<evidence type="ECO:0000313" key="6">
    <source>
        <dbReference type="Proteomes" id="UP000663292"/>
    </source>
</evidence>
<dbReference type="PANTHER" id="PTHR43734:SF1">
    <property type="entry name" value="PHYTOENE DESATURASE"/>
    <property type="match status" value="1"/>
</dbReference>
<accession>A0A897NRZ5</accession>
<dbReference type="SUPFAM" id="SSF51905">
    <property type="entry name" value="FAD/NAD(P)-binding domain"/>
    <property type="match status" value="1"/>
</dbReference>
<proteinExistence type="predicted"/>
<dbReference type="PANTHER" id="PTHR43734">
    <property type="entry name" value="PHYTOENE DESATURASE"/>
    <property type="match status" value="1"/>
</dbReference>
<evidence type="ECO:0000256" key="3">
    <source>
        <dbReference type="ARBA" id="ARBA00023002"/>
    </source>
</evidence>
<reference evidence="5 6" key="1">
    <citation type="submission" date="2020-11" db="EMBL/GenBank/DDBJ databases">
        <title>Carbohydrate-dependent, anaerobic sulfur respiration: A novel catabolism in halophilic archaea.</title>
        <authorList>
            <person name="Sorokin D.Y."/>
            <person name="Messina E."/>
            <person name="Smedile F."/>
            <person name="La Cono V."/>
            <person name="Hallsworth J.E."/>
            <person name="Yakimov M.M."/>
        </authorList>
    </citation>
    <scope>NUCLEOTIDE SEQUENCE [LARGE SCALE GENOMIC DNA]</scope>
    <source>
        <strain evidence="5 6">HSR-Est</strain>
    </source>
</reference>
<dbReference type="Pfam" id="PF01593">
    <property type="entry name" value="Amino_oxidase"/>
    <property type="match status" value="1"/>
</dbReference>
<evidence type="ECO:0000256" key="2">
    <source>
        <dbReference type="ARBA" id="ARBA00022746"/>
    </source>
</evidence>
<feature type="domain" description="Amine oxidase" evidence="4">
    <location>
        <begin position="20"/>
        <end position="509"/>
    </location>
</feature>
<dbReference type="InterPro" id="IPR036188">
    <property type="entry name" value="FAD/NAD-bd_sf"/>
</dbReference>
<dbReference type="InterPro" id="IPR002937">
    <property type="entry name" value="Amino_oxidase"/>
</dbReference>
<dbReference type="InterPro" id="IPR014105">
    <property type="entry name" value="Carotenoid/retinoid_OxRdtase"/>
</dbReference>
<comment type="pathway">
    <text evidence="1">Carotenoid biosynthesis.</text>
</comment>
<protein>
    <submittedName>
        <fullName evidence="5">Phytoene dehydrogenase or related enzyme</fullName>
    </submittedName>
</protein>
<dbReference type="NCBIfam" id="TIGR02734">
    <property type="entry name" value="crtI_fam"/>
    <property type="match status" value="1"/>
</dbReference>
<name>A0A897NRZ5_9EURY</name>
<evidence type="ECO:0000313" key="5">
    <source>
        <dbReference type="EMBL" id="QSG13593.1"/>
    </source>
</evidence>
<gene>
    <name evidence="5" type="ORF">HSEST_0030</name>
</gene>
<dbReference type="GO" id="GO:0016117">
    <property type="term" value="P:carotenoid biosynthetic process"/>
    <property type="evidence" value="ECO:0007669"/>
    <property type="project" value="UniProtKB-KW"/>
</dbReference>
<dbReference type="RefSeq" id="WP_229121556.1">
    <property type="nucleotide sequence ID" value="NZ_CP064791.1"/>
</dbReference>
<dbReference type="Proteomes" id="UP000663292">
    <property type="component" value="Chromosome"/>
</dbReference>
<keyword evidence="2" id="KW-0125">Carotenoid biosynthesis</keyword>
<evidence type="ECO:0000259" key="4">
    <source>
        <dbReference type="Pfam" id="PF01593"/>
    </source>
</evidence>
<sequence length="530" mass="59229">MFDDTPLDGEDVTVIGGGFGGLASAAYLADAGADVTVLEQNERLGGAANLIEEDGFRFDTGPSWYLMPDVFERFFGHFGRSPEEYYDLERLDPHYRVFYADSDPQPEKGSPYSDEIDADCDWVSTTPDLDQCRDIFAAYEDGGGETFEEYLDTAEYSYDVGMEHFVYEDRSRFRDMLDRDVARAGRGLSLLGSMQEHVESYFEEPKLQQLLQYTLVFLGGSPHNTPGLYNLMAHVDYNLGVYYPEGGMYSVVEAMVGLGEELGVEYRTGRTVTDIQDTTTGVALQTTAGRHRTDVAVANANPAYVERELLSPAKRDHEPDYWDDKTYAPSAIMYYFGIEGDVGPLAHHSLVFPDDWDPHFESIFEEPAWPEDPAYYLSVPSKTDDTVAPEGHHAVVILVPIAPGLDDDGETRERYREKILGELAENVGVDLRDRIVFERSACVSEYRSQYNYPQGTALGLAHTLRQTGPLRPSHRAANFEDLYYVGSYTNPGIGVPMTLISGQHVAEAVVEDRTRSGMAARLPRVVKGRF</sequence>
<dbReference type="GeneID" id="68856671"/>
<dbReference type="GO" id="GO:0016491">
    <property type="term" value="F:oxidoreductase activity"/>
    <property type="evidence" value="ECO:0007669"/>
    <property type="project" value="UniProtKB-KW"/>
</dbReference>
<organism evidence="5 6">
    <name type="scientific">Halapricum desulfuricans</name>
    <dbReference type="NCBI Taxonomy" id="2841257"/>
    <lineage>
        <taxon>Archaea</taxon>
        <taxon>Methanobacteriati</taxon>
        <taxon>Methanobacteriota</taxon>
        <taxon>Stenosarchaea group</taxon>
        <taxon>Halobacteria</taxon>
        <taxon>Halobacteriales</taxon>
        <taxon>Haloarculaceae</taxon>
        <taxon>Halapricum</taxon>
    </lineage>
</organism>